<feature type="region of interest" description="Disordered" evidence="1">
    <location>
        <begin position="41"/>
        <end position="74"/>
    </location>
</feature>
<feature type="compositionally biased region" description="Basic and acidic residues" evidence="1">
    <location>
        <begin position="319"/>
        <end position="328"/>
    </location>
</feature>
<evidence type="ECO:0000313" key="3">
    <source>
        <dbReference type="WBParaSite" id="BXY_1395900.1"/>
    </source>
</evidence>
<feature type="compositionally biased region" description="Basic and acidic residues" evidence="1">
    <location>
        <begin position="272"/>
        <end position="284"/>
    </location>
</feature>
<feature type="region of interest" description="Disordered" evidence="1">
    <location>
        <begin position="258"/>
        <end position="329"/>
    </location>
</feature>
<feature type="compositionally biased region" description="Acidic residues" evidence="1">
    <location>
        <begin position="259"/>
        <end position="271"/>
    </location>
</feature>
<evidence type="ECO:0000313" key="2">
    <source>
        <dbReference type="Proteomes" id="UP000095284"/>
    </source>
</evidence>
<evidence type="ECO:0000256" key="1">
    <source>
        <dbReference type="SAM" id="MobiDB-lite"/>
    </source>
</evidence>
<proteinExistence type="predicted"/>
<name>A0A1I7SLM6_BURXY</name>
<feature type="compositionally biased region" description="Basic and acidic residues" evidence="1">
    <location>
        <begin position="420"/>
        <end position="430"/>
    </location>
</feature>
<dbReference type="AlphaFoldDB" id="A0A1I7SLM6"/>
<sequence length="448" mass="51294">MASIPEWVASVNKARSLGNDSDSDESIDSFERIEVEVEVHYSEHSDEPDFNQTSRDKASAEPDDDSQSVHTAIEPEWDIEVKTRIWSWFEFLRRTSDNDEARCERNQLEPCVAQRKDDPIQKEDAAPRVLPSDDEVKEKIWSWFNFLKRTLKKDKAENTECSECKEVEIKEPDENEAQNGQKSHVVVFEDDDEEIFFYMETKRSSPRQWKRDAILETMKKIMAQIDTFTMRTVADDGVGVLLEGCNCENHEICEHYEYSEDSDDSDSDSGDSGDRDIGIQRNSERVINIKYDSDSSESSAESESDSEDSEDSNDAYNSDSERSMKPDSIDSAIFKDDEESSEQGELKDYNASNALLVSFILAGMMGCYGAYKIMGEQKENDAHNTKGLMTQVQRLERENKIILERIKELEESQAKIGKAQTEEENTKETTETFGRSESSVNDIQFHET</sequence>
<reference evidence="3" key="1">
    <citation type="submission" date="2016-11" db="UniProtKB">
        <authorList>
            <consortium name="WormBaseParasite"/>
        </authorList>
    </citation>
    <scope>IDENTIFICATION</scope>
</reference>
<dbReference type="WBParaSite" id="BXY_1395900.1">
    <property type="protein sequence ID" value="BXY_1395900.1"/>
    <property type="gene ID" value="BXY_1395900"/>
</dbReference>
<organism evidence="2 3">
    <name type="scientific">Bursaphelenchus xylophilus</name>
    <name type="common">Pinewood nematode worm</name>
    <name type="synonym">Aphelenchoides xylophilus</name>
    <dbReference type="NCBI Taxonomy" id="6326"/>
    <lineage>
        <taxon>Eukaryota</taxon>
        <taxon>Metazoa</taxon>
        <taxon>Ecdysozoa</taxon>
        <taxon>Nematoda</taxon>
        <taxon>Chromadorea</taxon>
        <taxon>Rhabditida</taxon>
        <taxon>Tylenchina</taxon>
        <taxon>Tylenchomorpha</taxon>
        <taxon>Aphelenchoidea</taxon>
        <taxon>Aphelenchoididae</taxon>
        <taxon>Bursaphelenchus</taxon>
    </lineage>
</organism>
<feature type="compositionally biased region" description="Polar residues" evidence="1">
    <location>
        <begin position="433"/>
        <end position="442"/>
    </location>
</feature>
<feature type="region of interest" description="Disordered" evidence="1">
    <location>
        <begin position="414"/>
        <end position="448"/>
    </location>
</feature>
<accession>A0A1I7SLM6</accession>
<feature type="compositionally biased region" description="Acidic residues" evidence="1">
    <location>
        <begin position="300"/>
        <end position="313"/>
    </location>
</feature>
<protein>
    <submittedName>
        <fullName evidence="3">Protein Ycf2-like</fullName>
    </submittedName>
</protein>
<dbReference type="Proteomes" id="UP000095284">
    <property type="component" value="Unplaced"/>
</dbReference>